<dbReference type="PANTHER" id="PTHR43396">
    <property type="entry name" value="FLAVOHEMOPROTEIN"/>
    <property type="match status" value="1"/>
</dbReference>
<dbReference type="Proteomes" id="UP000051887">
    <property type="component" value="Unassembled WGS sequence"/>
</dbReference>
<protein>
    <submittedName>
        <fullName evidence="8">Soluble cytochrome O</fullName>
    </submittedName>
</protein>
<dbReference type="EMBL" id="CYSC01000023">
    <property type="protein sequence ID" value="CUH71621.1"/>
    <property type="molecule type" value="Genomic_DNA"/>
</dbReference>
<evidence type="ECO:0000259" key="6">
    <source>
        <dbReference type="PROSITE" id="PS01033"/>
    </source>
</evidence>
<dbReference type="PROSITE" id="PS01033">
    <property type="entry name" value="GLOBIN"/>
    <property type="match status" value="1"/>
</dbReference>
<dbReference type="Pfam" id="PF00042">
    <property type="entry name" value="Globin"/>
    <property type="match status" value="1"/>
</dbReference>
<keyword evidence="3" id="KW-0479">Metal-binding</keyword>
<dbReference type="AlphaFoldDB" id="A0A0P1FSR0"/>
<dbReference type="GO" id="GO:0008941">
    <property type="term" value="F:nitric oxide dioxygenase NAD(P)H activity"/>
    <property type="evidence" value="ECO:0007669"/>
    <property type="project" value="TreeGrafter"/>
</dbReference>
<dbReference type="GO" id="GO:0071949">
    <property type="term" value="F:FAD binding"/>
    <property type="evidence" value="ECO:0007669"/>
    <property type="project" value="TreeGrafter"/>
</dbReference>
<dbReference type="GO" id="GO:0019825">
    <property type="term" value="F:oxygen binding"/>
    <property type="evidence" value="ECO:0007669"/>
    <property type="project" value="InterPro"/>
</dbReference>
<keyword evidence="1 5" id="KW-0349">Heme</keyword>
<dbReference type="GO" id="GO:0046872">
    <property type="term" value="F:metal ion binding"/>
    <property type="evidence" value="ECO:0007669"/>
    <property type="project" value="UniProtKB-KW"/>
</dbReference>
<evidence type="ECO:0000313" key="7">
    <source>
        <dbReference type="EMBL" id="CUH64519.1"/>
    </source>
</evidence>
<accession>A0A0P1FSR0</accession>
<feature type="domain" description="Globin" evidence="6">
    <location>
        <begin position="3"/>
        <end position="137"/>
    </location>
</feature>
<name>A0A0P1FSR0_9RHOB</name>
<reference evidence="7 9" key="1">
    <citation type="submission" date="2015-09" db="EMBL/GenBank/DDBJ databases">
        <authorList>
            <person name="Rodrigo-Torres L."/>
            <person name="Arahal D.R."/>
        </authorList>
    </citation>
    <scope>NUCLEOTIDE SEQUENCE [LARGE SCALE GENOMIC DNA]</scope>
    <source>
        <strain evidence="7 9">CECT 5118</strain>
    </source>
</reference>
<keyword evidence="9" id="KW-1185">Reference proteome</keyword>
<dbReference type="InterPro" id="IPR009050">
    <property type="entry name" value="Globin-like_sf"/>
</dbReference>
<keyword evidence="4" id="KW-0408">Iron</keyword>
<dbReference type="Gene3D" id="1.10.490.10">
    <property type="entry name" value="Globins"/>
    <property type="match status" value="1"/>
</dbReference>
<dbReference type="RefSeq" id="WP_165590016.1">
    <property type="nucleotide sequence ID" value="NZ_CYSB01000011.1"/>
</dbReference>
<dbReference type="SUPFAM" id="SSF46458">
    <property type="entry name" value="Globin-like"/>
    <property type="match status" value="1"/>
</dbReference>
<dbReference type="InterPro" id="IPR000971">
    <property type="entry name" value="Globin"/>
</dbReference>
<keyword evidence="2 5" id="KW-0561">Oxygen transport</keyword>
<dbReference type="GO" id="GO:0046210">
    <property type="term" value="P:nitric oxide catabolic process"/>
    <property type="evidence" value="ECO:0007669"/>
    <property type="project" value="TreeGrafter"/>
</dbReference>
<dbReference type="Proteomes" id="UP000051086">
    <property type="component" value="Unassembled WGS sequence"/>
</dbReference>
<dbReference type="InterPro" id="IPR012292">
    <property type="entry name" value="Globin/Proto"/>
</dbReference>
<evidence type="ECO:0000256" key="3">
    <source>
        <dbReference type="ARBA" id="ARBA00022723"/>
    </source>
</evidence>
<sequence>MDFLSKSDIAEVQASYQDLGPSKGYLTNVFYRRLFAIAPQARPLFPEDMSEQMSKLESMLDFLVNNLHQPMFLTGKIKRLARRHVTYGAEPAHYDLVGEALIYALDELTPGGLSDERKLLWGQVYGFVSTTMIDAAYSKAS</sequence>
<evidence type="ECO:0000256" key="4">
    <source>
        <dbReference type="ARBA" id="ARBA00023004"/>
    </source>
</evidence>
<evidence type="ECO:0000313" key="10">
    <source>
        <dbReference type="Proteomes" id="UP000051887"/>
    </source>
</evidence>
<dbReference type="GO" id="GO:0020037">
    <property type="term" value="F:heme binding"/>
    <property type="evidence" value="ECO:0007669"/>
    <property type="project" value="InterPro"/>
</dbReference>
<evidence type="ECO:0000313" key="8">
    <source>
        <dbReference type="EMBL" id="CUH71621.1"/>
    </source>
</evidence>
<dbReference type="GO" id="GO:0071500">
    <property type="term" value="P:cellular response to nitrosative stress"/>
    <property type="evidence" value="ECO:0007669"/>
    <property type="project" value="TreeGrafter"/>
</dbReference>
<proteinExistence type="inferred from homology"/>
<evidence type="ECO:0000313" key="9">
    <source>
        <dbReference type="Proteomes" id="UP000051086"/>
    </source>
</evidence>
<gene>
    <name evidence="8" type="primary">vhb</name>
    <name evidence="7" type="ORF">TL5118_00911</name>
    <name evidence="8" type="ORF">TL5120_01410</name>
</gene>
<comment type="similarity">
    <text evidence="5">Belongs to the globin family.</text>
</comment>
<dbReference type="EMBL" id="CYSB01000011">
    <property type="protein sequence ID" value="CUH64519.1"/>
    <property type="molecule type" value="Genomic_DNA"/>
</dbReference>
<evidence type="ECO:0000256" key="5">
    <source>
        <dbReference type="RuleBase" id="RU000356"/>
    </source>
</evidence>
<keyword evidence="5" id="KW-0813">Transport</keyword>
<organism evidence="8 10">
    <name type="scientific">Thalassovita autumnalis</name>
    <dbReference type="NCBI Taxonomy" id="2072972"/>
    <lineage>
        <taxon>Bacteria</taxon>
        <taxon>Pseudomonadati</taxon>
        <taxon>Pseudomonadota</taxon>
        <taxon>Alphaproteobacteria</taxon>
        <taxon>Rhodobacterales</taxon>
        <taxon>Roseobacteraceae</taxon>
        <taxon>Thalassovita</taxon>
    </lineage>
</organism>
<evidence type="ECO:0000256" key="1">
    <source>
        <dbReference type="ARBA" id="ARBA00022617"/>
    </source>
</evidence>
<dbReference type="PANTHER" id="PTHR43396:SF3">
    <property type="entry name" value="FLAVOHEMOPROTEIN"/>
    <property type="match status" value="1"/>
</dbReference>
<evidence type="ECO:0000256" key="2">
    <source>
        <dbReference type="ARBA" id="ARBA00022621"/>
    </source>
</evidence>
<dbReference type="GO" id="GO:0005344">
    <property type="term" value="F:oxygen carrier activity"/>
    <property type="evidence" value="ECO:0007669"/>
    <property type="project" value="UniProtKB-KW"/>
</dbReference>
<reference evidence="8 10" key="2">
    <citation type="submission" date="2015-09" db="EMBL/GenBank/DDBJ databases">
        <authorList>
            <consortium name="Swine Surveillance"/>
        </authorList>
    </citation>
    <scope>NUCLEOTIDE SEQUENCE [LARGE SCALE GENOMIC DNA]</scope>
    <source>
        <strain evidence="8 10">5120</strain>
    </source>
</reference>